<feature type="non-terminal residue" evidence="2">
    <location>
        <position position="73"/>
    </location>
</feature>
<dbReference type="EMBL" id="LXQA011075109">
    <property type="protein sequence ID" value="MCI83771.1"/>
    <property type="molecule type" value="Genomic_DNA"/>
</dbReference>
<feature type="compositionally biased region" description="Basic and acidic residues" evidence="1">
    <location>
        <begin position="52"/>
        <end position="66"/>
    </location>
</feature>
<evidence type="ECO:0000313" key="2">
    <source>
        <dbReference type="EMBL" id="MCI83771.1"/>
    </source>
</evidence>
<organism evidence="2 3">
    <name type="scientific">Trifolium medium</name>
    <dbReference type="NCBI Taxonomy" id="97028"/>
    <lineage>
        <taxon>Eukaryota</taxon>
        <taxon>Viridiplantae</taxon>
        <taxon>Streptophyta</taxon>
        <taxon>Embryophyta</taxon>
        <taxon>Tracheophyta</taxon>
        <taxon>Spermatophyta</taxon>
        <taxon>Magnoliopsida</taxon>
        <taxon>eudicotyledons</taxon>
        <taxon>Gunneridae</taxon>
        <taxon>Pentapetalae</taxon>
        <taxon>rosids</taxon>
        <taxon>fabids</taxon>
        <taxon>Fabales</taxon>
        <taxon>Fabaceae</taxon>
        <taxon>Papilionoideae</taxon>
        <taxon>50 kb inversion clade</taxon>
        <taxon>NPAAA clade</taxon>
        <taxon>Hologalegina</taxon>
        <taxon>IRL clade</taxon>
        <taxon>Trifolieae</taxon>
        <taxon>Trifolium</taxon>
    </lineage>
</organism>
<comment type="caution">
    <text evidence="2">The sequence shown here is derived from an EMBL/GenBank/DDBJ whole genome shotgun (WGS) entry which is preliminary data.</text>
</comment>
<reference evidence="2 3" key="1">
    <citation type="journal article" date="2018" name="Front. Plant Sci.">
        <title>Red Clover (Trifolium pratense) and Zigzag Clover (T. medium) - A Picture of Genomic Similarities and Differences.</title>
        <authorList>
            <person name="Dluhosova J."/>
            <person name="Istvanek J."/>
            <person name="Nedelnik J."/>
            <person name="Repkova J."/>
        </authorList>
    </citation>
    <scope>NUCLEOTIDE SEQUENCE [LARGE SCALE GENOMIC DNA]</scope>
    <source>
        <strain evidence="3">cv. 10/8</strain>
        <tissue evidence="2">Leaf</tissue>
    </source>
</reference>
<protein>
    <submittedName>
        <fullName evidence="2">Uncharacterized protein</fullName>
    </submittedName>
</protein>
<feature type="non-terminal residue" evidence="2">
    <location>
        <position position="1"/>
    </location>
</feature>
<accession>A0A392VA13</accession>
<proteinExistence type="predicted"/>
<sequence length="73" mass="8078">EEVEDGGSRVVPSEKYGDEEEVIGDVDKNSGEDEVSEREGDVDVWGRIQRGGRHEDDGERSLRDQETEGGDLS</sequence>
<feature type="region of interest" description="Disordered" evidence="1">
    <location>
        <begin position="1"/>
        <end position="73"/>
    </location>
</feature>
<keyword evidence="3" id="KW-1185">Reference proteome</keyword>
<evidence type="ECO:0000256" key="1">
    <source>
        <dbReference type="SAM" id="MobiDB-lite"/>
    </source>
</evidence>
<feature type="compositionally biased region" description="Basic and acidic residues" evidence="1">
    <location>
        <begin position="25"/>
        <end position="41"/>
    </location>
</feature>
<dbReference type="Proteomes" id="UP000265520">
    <property type="component" value="Unassembled WGS sequence"/>
</dbReference>
<dbReference type="AlphaFoldDB" id="A0A392VA13"/>
<evidence type="ECO:0000313" key="3">
    <source>
        <dbReference type="Proteomes" id="UP000265520"/>
    </source>
</evidence>
<name>A0A392VA13_9FABA</name>